<dbReference type="AlphaFoldDB" id="U9U4B9"/>
<dbReference type="HOGENOM" id="CLU_2741322_0_0_1"/>
<evidence type="ECO:0000313" key="1">
    <source>
        <dbReference type="EMBL" id="ESA14497.1"/>
    </source>
</evidence>
<protein>
    <submittedName>
        <fullName evidence="1">Uncharacterized protein</fullName>
    </submittedName>
</protein>
<organism evidence="1">
    <name type="scientific">Rhizophagus irregularis (strain DAOM 181602 / DAOM 197198 / MUCL 43194)</name>
    <name type="common">Arbuscular mycorrhizal fungus</name>
    <name type="synonym">Glomus intraradices</name>
    <dbReference type="NCBI Taxonomy" id="747089"/>
    <lineage>
        <taxon>Eukaryota</taxon>
        <taxon>Fungi</taxon>
        <taxon>Fungi incertae sedis</taxon>
        <taxon>Mucoromycota</taxon>
        <taxon>Glomeromycotina</taxon>
        <taxon>Glomeromycetes</taxon>
        <taxon>Glomerales</taxon>
        <taxon>Glomeraceae</taxon>
        <taxon>Rhizophagus</taxon>
    </lineage>
</organism>
<accession>U9U4B9</accession>
<proteinExistence type="predicted"/>
<dbReference type="EMBL" id="KI282850">
    <property type="protein sequence ID" value="ESA14497.1"/>
    <property type="molecule type" value="Genomic_DNA"/>
</dbReference>
<name>U9U4B9_RHIID</name>
<sequence length="71" mass="8173">MSAKCLSGNGTLVKYLFDEIASVKWDQAFRYINQFSDPFGKMSYFSGNRYRAKDTHVQYVGKSQCTETIPF</sequence>
<gene>
    <name evidence="1" type="ORF">GLOINDRAFT_24894</name>
</gene>
<reference evidence="1" key="1">
    <citation type="submission" date="2013-07" db="EMBL/GenBank/DDBJ databases">
        <title>The genome of an arbuscular mycorrhizal fungus provides insights into the evolution of the oldest plant symbiosis.</title>
        <authorList>
            <consortium name="DOE Joint Genome Institute"/>
            <person name="Tisserant E."/>
            <person name="Malbreil M."/>
            <person name="Kuo A."/>
            <person name="Kohler A."/>
            <person name="Symeonidi A."/>
            <person name="Balestrini R."/>
            <person name="Charron P."/>
            <person name="Duensing N."/>
            <person name="Frei-dit-Frey N."/>
            <person name="Gianinazzi-Pearson V."/>
            <person name="Gilbert B."/>
            <person name="Handa Y."/>
            <person name="Hijri M."/>
            <person name="Kaul R."/>
            <person name="Kawaguchi M."/>
            <person name="Krajinski F."/>
            <person name="Lammers P."/>
            <person name="Lapierre D."/>
            <person name="Masclaux F.G."/>
            <person name="Murat C."/>
            <person name="Morin E."/>
            <person name="Ndikumana S."/>
            <person name="Pagni M."/>
            <person name="Petitpierre D."/>
            <person name="Requena N."/>
            <person name="Rosikiewicz P."/>
            <person name="Riley R."/>
            <person name="Saito K."/>
            <person name="San Clemente H."/>
            <person name="Shapiro H."/>
            <person name="van Tuinen D."/>
            <person name="Becard G."/>
            <person name="Bonfante P."/>
            <person name="Paszkowski U."/>
            <person name="Shachar-Hill Y."/>
            <person name="Young J.P."/>
            <person name="Sanders I.R."/>
            <person name="Henrissat B."/>
            <person name="Rensing S.A."/>
            <person name="Grigoriev I.V."/>
            <person name="Corradi N."/>
            <person name="Roux C."/>
            <person name="Martin F."/>
        </authorList>
    </citation>
    <scope>NUCLEOTIDE SEQUENCE</scope>
    <source>
        <strain evidence="1">DAOM 197198</strain>
    </source>
</reference>